<reference evidence="3 4" key="1">
    <citation type="submission" date="2019-01" db="EMBL/GenBank/DDBJ databases">
        <title>Halorientalis sp. F13-25 a new haloarchaeum isolated from hypersaline water.</title>
        <authorList>
            <person name="Ana D.-V."/>
            <person name="Cristina S.-P."/>
            <person name="Antonio V."/>
        </authorList>
    </citation>
    <scope>NUCLEOTIDE SEQUENCE [LARGE SCALE GENOMIC DNA]</scope>
    <source>
        <strain evidence="3 4">F13-25</strain>
    </source>
</reference>
<dbReference type="CDD" id="cd04080">
    <property type="entry name" value="CBM6_cellulase-like"/>
    <property type="match status" value="1"/>
</dbReference>
<dbReference type="AlphaFoldDB" id="A0A498L1I5"/>
<dbReference type="PROSITE" id="PS51175">
    <property type="entry name" value="CBM6"/>
    <property type="match status" value="1"/>
</dbReference>
<evidence type="ECO:0000313" key="4">
    <source>
        <dbReference type="Proteomes" id="UP000289691"/>
    </source>
</evidence>
<dbReference type="SUPFAM" id="SSF49785">
    <property type="entry name" value="Galactose-binding domain-like"/>
    <property type="match status" value="1"/>
</dbReference>
<dbReference type="InterPro" id="IPR006584">
    <property type="entry name" value="Cellulose-bd_IV"/>
</dbReference>
<keyword evidence="4" id="KW-1185">Reference proteome</keyword>
<evidence type="ECO:0000256" key="1">
    <source>
        <dbReference type="ARBA" id="ARBA00022729"/>
    </source>
</evidence>
<protein>
    <submittedName>
        <fullName evidence="3">Carbohydrate-binding protein</fullName>
    </submittedName>
</protein>
<dbReference type="GO" id="GO:0030246">
    <property type="term" value="F:carbohydrate binding"/>
    <property type="evidence" value="ECO:0007669"/>
    <property type="project" value="InterPro"/>
</dbReference>
<dbReference type="InterPro" id="IPR008979">
    <property type="entry name" value="Galactose-bd-like_sf"/>
</dbReference>
<gene>
    <name evidence="3" type="ORF">EAF64_12460</name>
</gene>
<organism evidence="3 4">
    <name type="scientific">Halorientalis pallida</name>
    <dbReference type="NCBI Taxonomy" id="2479928"/>
    <lineage>
        <taxon>Archaea</taxon>
        <taxon>Methanobacteriati</taxon>
        <taxon>Methanobacteriota</taxon>
        <taxon>Stenosarchaea group</taxon>
        <taxon>Halobacteria</taxon>
        <taxon>Halobacteriales</taxon>
        <taxon>Haloarculaceae</taxon>
        <taxon>Halorientalis</taxon>
    </lineage>
</organism>
<dbReference type="SMART" id="SM00606">
    <property type="entry name" value="CBD_IV"/>
    <property type="match status" value="1"/>
</dbReference>
<evidence type="ECO:0000259" key="2">
    <source>
        <dbReference type="PROSITE" id="PS51175"/>
    </source>
</evidence>
<dbReference type="Pfam" id="PF03422">
    <property type="entry name" value="CBM_6"/>
    <property type="match status" value="1"/>
</dbReference>
<dbReference type="Gene3D" id="2.60.120.380">
    <property type="match status" value="6"/>
</dbReference>
<dbReference type="Proteomes" id="UP000289691">
    <property type="component" value="Unassembled WGS sequence"/>
</dbReference>
<sequence>MPISENQDVQSTEIFRLAVGDADNGRGKARAAVLSALVAVSLLASIPGLTAAAAVTTGQQAVADSVASADGQAPYGGDPVELPGRVQAENYDTGGDGVAFNEEGWFDLGDDYRDDRVDVEASDGGGYNVGWIESGEWLEYTVSVQQAGTYNLSARVASDDFWGGGGAFSVKVDGQDVTDTVEFGATGGWQSWENVSAGQVELTEGEHVVRVTAEADKWNFDYLDFEFADDEEENVSADLRTIGFDETKAGEVGTDDPDADRFGVLYEPVAFDVDTGEAARITMSPATEDVDVALNLVAPNGTVVATADGSGSTAELATRFSRSGEYTIAAGSAENVSFNYTLTTERIEPVGDLESIGVGETKTGAVDTLDPTADAYGGHYEAVALSLQAGQTVELDATPDATDDDANVRLVAPDGSVVASDTSADRTAALGPYTADTAGEYEVVVSSGDGQAFTYSLSVSAVQVDDPASDLRAIDVNDRRTSQVDADDPSAAKYGGSYEPIAINQSIGYKDRVWINLTAADGSTAGNVTLVGPDGTVAATSTQDGASSTIYTQLTNDGNYTIIAASEDGTPLNYTLSVGRAPWNLVGPDEKVTGEVAKFDPVADRFDGRYDRLDIAISRSREPYGRVTLEADDPTATARAYIVRNDGTVVAESDASGPEAIAAHQLDSSYSYDMVLASGGDDSFEYEMSYFVDADGRVDDTADLRSIGTGEREAGEIGDDDAIDLDFGGYYEPVNLSATAGETRQVTMTADDDGAAAHLYLVDPDGAVVAESTGDGSTAELTHRFAQSGEYTIAAANAGGTTLGYNLSVNGTDTTDLRSVTFGEKLFGEIDEADPSAATYNGSYEPVTVSAEAGQEVAIEAVMNSEPSDPASIDLYLVDPSGTVVATAGEYDEALIGPTTLQQTGEYTIVVGGTAPDGFDDLFRYNLTVNRPQDLPDLRSITVGETKFGATDRFDPTASEYNGTYEPVTFDGTAGNAVDIELRSDEPNTRTELYLVDPNGTVVAKARAFTVDQTIPAHVLNQTGEYTIVVGADAYEGRFDYSLSLTRP</sequence>
<accession>A0A498L1I5</accession>
<keyword evidence="1" id="KW-0732">Signal</keyword>
<proteinExistence type="predicted"/>
<dbReference type="InterPro" id="IPR005084">
    <property type="entry name" value="CBM6"/>
</dbReference>
<dbReference type="EMBL" id="RDFA01000004">
    <property type="protein sequence ID" value="RXK48487.1"/>
    <property type="molecule type" value="Genomic_DNA"/>
</dbReference>
<evidence type="ECO:0000313" key="3">
    <source>
        <dbReference type="EMBL" id="RXK48487.1"/>
    </source>
</evidence>
<name>A0A498L1I5_9EURY</name>
<dbReference type="Gene3D" id="2.60.120.260">
    <property type="entry name" value="Galactose-binding domain-like"/>
    <property type="match status" value="1"/>
</dbReference>
<comment type="caution">
    <text evidence="3">The sequence shown here is derived from an EMBL/GenBank/DDBJ whole genome shotgun (WGS) entry which is preliminary data.</text>
</comment>
<feature type="domain" description="CBM6" evidence="2">
    <location>
        <begin position="84"/>
        <end position="226"/>
    </location>
</feature>